<organism evidence="2 3">
    <name type="scientific">Paraburkholderia silviterrae</name>
    <dbReference type="NCBI Taxonomy" id="2528715"/>
    <lineage>
        <taxon>Bacteria</taxon>
        <taxon>Pseudomonadati</taxon>
        <taxon>Pseudomonadota</taxon>
        <taxon>Betaproteobacteria</taxon>
        <taxon>Burkholderiales</taxon>
        <taxon>Burkholderiaceae</taxon>
        <taxon>Paraburkholderia</taxon>
    </lineage>
</organism>
<dbReference type="InterPro" id="IPR014462">
    <property type="entry name" value="Phage_Mu_Gp45"/>
</dbReference>
<accession>A0A4R5MAQ4</accession>
<comment type="caution">
    <text evidence="2">The sequence shown here is derived from an EMBL/GenBank/DDBJ whole genome shotgun (WGS) entry which is preliminary data.</text>
</comment>
<sequence>MTDDYSERHYLRTMLTVRRGRISLVNDSGSIQKLQLAPSGLETRDNIPRMAEYGLASNPPAGSDAMIINVGGDTSNGAVVGTNHQETRPTGLKSGETMLYNGPAGTSLYLANGQVVLNANGQPVNVNGATIVMISASTEVIFDTPVLKCTGDIVDNYETNSSTLKQLRAAHDGHDHEVVDVQTGGSTITTTPPNLTV</sequence>
<evidence type="ECO:0000313" key="2">
    <source>
        <dbReference type="EMBL" id="TDG23214.1"/>
    </source>
</evidence>
<reference evidence="2 3" key="1">
    <citation type="submission" date="2019-03" db="EMBL/GenBank/DDBJ databases">
        <title>Paraburkholderia sp. 4M-K11, isolated from subtropical forest soil.</title>
        <authorList>
            <person name="Gao Z.-H."/>
            <person name="Qiu L.-H."/>
        </authorList>
    </citation>
    <scope>NUCLEOTIDE SEQUENCE [LARGE SCALE GENOMIC DNA]</scope>
    <source>
        <strain evidence="2 3">4M-K11</strain>
    </source>
</reference>
<feature type="domain" description="Bacteriophage Mu Gp45 N-terminal" evidence="1">
    <location>
        <begin position="19"/>
        <end position="85"/>
    </location>
</feature>
<dbReference type="Pfam" id="PF06890">
    <property type="entry name" value="Phage_Mu_Gp45"/>
    <property type="match status" value="1"/>
</dbReference>
<dbReference type="PIRSF" id="PIRSF012337">
    <property type="entry name" value="gp45"/>
    <property type="match status" value="1"/>
</dbReference>
<dbReference type="Proteomes" id="UP000295722">
    <property type="component" value="Unassembled WGS sequence"/>
</dbReference>
<keyword evidence="3" id="KW-1185">Reference proteome</keyword>
<dbReference type="EMBL" id="SMRP01000006">
    <property type="protein sequence ID" value="TDG23214.1"/>
    <property type="molecule type" value="Genomic_DNA"/>
</dbReference>
<gene>
    <name evidence="2" type="ORF">EYW47_14875</name>
</gene>
<dbReference type="RefSeq" id="WP_133195585.1">
    <property type="nucleotide sequence ID" value="NZ_JBHUCW010000009.1"/>
</dbReference>
<evidence type="ECO:0000259" key="1">
    <source>
        <dbReference type="Pfam" id="PF06890"/>
    </source>
</evidence>
<dbReference type="OrthoDB" id="9802994at2"/>
<dbReference type="InterPro" id="IPR053861">
    <property type="entry name" value="Phage_Mu_Gp45_N"/>
</dbReference>
<protein>
    <submittedName>
        <fullName evidence="2">Phage baseplate assembly protein V</fullName>
    </submittedName>
</protein>
<proteinExistence type="predicted"/>
<dbReference type="AlphaFoldDB" id="A0A4R5MAQ4"/>
<dbReference type="InterPro" id="IPR013046">
    <property type="entry name" value="GpV/Gp45"/>
</dbReference>
<evidence type="ECO:0000313" key="3">
    <source>
        <dbReference type="Proteomes" id="UP000295722"/>
    </source>
</evidence>
<name>A0A4R5MAQ4_9BURK</name>
<dbReference type="NCBIfam" id="TIGR01644">
    <property type="entry name" value="phage_P2_V"/>
    <property type="match status" value="1"/>
</dbReference>